<feature type="region of interest" description="Disordered" evidence="2">
    <location>
        <begin position="231"/>
        <end position="313"/>
    </location>
</feature>
<feature type="compositionally biased region" description="Low complexity" evidence="2">
    <location>
        <begin position="294"/>
        <end position="305"/>
    </location>
</feature>
<feature type="compositionally biased region" description="Polar residues" evidence="2">
    <location>
        <begin position="84"/>
        <end position="94"/>
    </location>
</feature>
<feature type="compositionally biased region" description="Low complexity" evidence="2">
    <location>
        <begin position="95"/>
        <end position="117"/>
    </location>
</feature>
<accession>A0A6C1EFF6</accession>
<evidence type="ECO:0000256" key="2">
    <source>
        <dbReference type="SAM" id="MobiDB-lite"/>
    </source>
</evidence>
<reference evidence="3 4" key="1">
    <citation type="journal article" date="2019" name="BMC Genomics">
        <title>Chromosome level assembly and comparative genome analysis confirm lager-brewing yeasts originated from a single hybridization.</title>
        <authorList>
            <person name="Salazar A.N."/>
            <person name="Gorter de Vries A.R."/>
            <person name="van den Broek M."/>
            <person name="Brouwers N."/>
            <person name="de la Torre Cortes P."/>
            <person name="Kuijpers N.G.A."/>
            <person name="Daran J.G."/>
            <person name="Abeel T."/>
        </authorList>
    </citation>
    <scope>NUCLEOTIDE SEQUENCE [LARGE SCALE GENOMIC DNA]</scope>
    <source>
        <strain evidence="3 4">CBS 1483</strain>
    </source>
</reference>
<dbReference type="AlphaFoldDB" id="A0A6C1EFF6"/>
<gene>
    <name evidence="3" type="primary">GCR2_2</name>
    <name evidence="3" type="ORF">GRS66_010273</name>
</gene>
<keyword evidence="4" id="KW-1185">Reference proteome</keyword>
<evidence type="ECO:0000313" key="3">
    <source>
        <dbReference type="EMBL" id="QID87593.1"/>
    </source>
</evidence>
<proteinExistence type="predicted"/>
<evidence type="ECO:0000256" key="1">
    <source>
        <dbReference type="SAM" id="Coils"/>
    </source>
</evidence>
<protein>
    <submittedName>
        <fullName evidence="3">Transcription factor</fullName>
    </submittedName>
</protein>
<dbReference type="OrthoDB" id="4070640at2759"/>
<feature type="compositionally biased region" description="Low complexity" evidence="2">
    <location>
        <begin position="253"/>
        <end position="275"/>
    </location>
</feature>
<dbReference type="Proteomes" id="UP000501346">
    <property type="component" value="Chromosome SeXIV"/>
</dbReference>
<sequence>MHHQSKLDVFIIRAYNLLSNESVISGASLQSVTNSPQTATNTPSGMVNGMVSTGITNPAGLVGSDGTPNIDEIITSNGNNALAKNNSDSANATPNGNSSSTSAISNTSNHTNNGNNASTSTASNGIYTQAQYSQLFAKISKLYNATLSSGSIDDRSTSPKSAIELYQRFQQIVKELELSFEASPYAKYFRRLDERLWQIKSDTELENDELWRLVSMSIFTVFDPQTGQILTQGRRKGNSLNTSTKGSPSELQGINNGNINGNNGSINNANSMKNNYGNKNASTSRTKKRGTRVAKNAKNGKSNKNANKERNSIADASTFNNATISNPGTNMLFDPSLSQQLQRRLQTLSQDVNSRSLTGYYTQPTSPGSGGFEFGLGHADLNPNAENNSSMGYNTMTNNGSHSWKRRSLGSLDVNTLDDEAVEELLQLTNTNKRQRPITTSDGALINDGTDTNLNTNNTQMKVDLNPPNNIAPIDTEAVIRPLKEAYDSIVSEKGQRIMQLERELELQRQETQWLRKMLIEDMGCVRSMLRDLQR</sequence>
<evidence type="ECO:0000313" key="4">
    <source>
        <dbReference type="Proteomes" id="UP000501346"/>
    </source>
</evidence>
<feature type="region of interest" description="Disordered" evidence="2">
    <location>
        <begin position="84"/>
        <end position="117"/>
    </location>
</feature>
<dbReference type="EMBL" id="CP049011">
    <property type="protein sequence ID" value="QID87593.1"/>
    <property type="molecule type" value="Genomic_DNA"/>
</dbReference>
<organism evidence="3 4">
    <name type="scientific">Saccharomyces pastorianus</name>
    <name type="common">Lager yeast</name>
    <name type="synonym">Saccharomyces cerevisiae x Saccharomyces eubayanus</name>
    <dbReference type="NCBI Taxonomy" id="27292"/>
    <lineage>
        <taxon>Eukaryota</taxon>
        <taxon>Fungi</taxon>
        <taxon>Dikarya</taxon>
        <taxon>Ascomycota</taxon>
        <taxon>Saccharomycotina</taxon>
        <taxon>Saccharomycetes</taxon>
        <taxon>Saccharomycetales</taxon>
        <taxon>Saccharomycetaceae</taxon>
        <taxon>Saccharomyces</taxon>
    </lineage>
</organism>
<feature type="coiled-coil region" evidence="1">
    <location>
        <begin position="491"/>
        <end position="518"/>
    </location>
</feature>
<keyword evidence="1" id="KW-0175">Coiled coil</keyword>
<feature type="compositionally biased region" description="Polar residues" evidence="2">
    <location>
        <begin position="238"/>
        <end position="252"/>
    </location>
</feature>
<name>A0A6C1EFF6_SACPS</name>